<keyword evidence="3" id="KW-0812">Transmembrane</keyword>
<evidence type="ECO:0000313" key="6">
    <source>
        <dbReference type="RefSeq" id="XP_035660629.1"/>
    </source>
</evidence>
<dbReference type="InterPro" id="IPR016186">
    <property type="entry name" value="C-type_lectin-like/link_sf"/>
</dbReference>
<dbReference type="PROSITE" id="PS00615">
    <property type="entry name" value="C_TYPE_LECTIN_1"/>
    <property type="match status" value="1"/>
</dbReference>
<proteinExistence type="predicted"/>
<dbReference type="SMART" id="SM00034">
    <property type="entry name" value="CLECT"/>
    <property type="match status" value="1"/>
</dbReference>
<dbReference type="Gene3D" id="3.10.100.10">
    <property type="entry name" value="Mannose-Binding Protein A, subunit A"/>
    <property type="match status" value="1"/>
</dbReference>
<organism evidence="5 6">
    <name type="scientific">Branchiostoma floridae</name>
    <name type="common">Florida lancelet</name>
    <name type="synonym">Amphioxus</name>
    <dbReference type="NCBI Taxonomy" id="7739"/>
    <lineage>
        <taxon>Eukaryota</taxon>
        <taxon>Metazoa</taxon>
        <taxon>Chordata</taxon>
        <taxon>Cephalochordata</taxon>
        <taxon>Leptocardii</taxon>
        <taxon>Amphioxiformes</taxon>
        <taxon>Branchiostomatidae</taxon>
        <taxon>Branchiostoma</taxon>
    </lineage>
</organism>
<dbReference type="InterPro" id="IPR050801">
    <property type="entry name" value="Ca-Dep_Lectins_ImmuneDev"/>
</dbReference>
<dbReference type="AlphaFoldDB" id="A0A9J7HMI1"/>
<dbReference type="Pfam" id="PF00059">
    <property type="entry name" value="Lectin_C"/>
    <property type="match status" value="1"/>
</dbReference>
<keyword evidence="5" id="KW-1185">Reference proteome</keyword>
<keyword evidence="1" id="KW-1015">Disulfide bond</keyword>
<protein>
    <submittedName>
        <fullName evidence="6">Uncharacterized protein LOC118405301 isoform X1</fullName>
    </submittedName>
</protein>
<dbReference type="InterPro" id="IPR016187">
    <property type="entry name" value="CTDL_fold"/>
</dbReference>
<gene>
    <name evidence="6" type="primary">LOC118405301</name>
</gene>
<dbReference type="PROSITE" id="PS50041">
    <property type="entry name" value="C_TYPE_LECTIN_2"/>
    <property type="match status" value="1"/>
</dbReference>
<evidence type="ECO:0000256" key="2">
    <source>
        <dbReference type="SAM" id="MobiDB-lite"/>
    </source>
</evidence>
<feature type="domain" description="C-type lectin" evidence="4">
    <location>
        <begin position="276"/>
        <end position="405"/>
    </location>
</feature>
<dbReference type="KEGG" id="bfo:118405301"/>
<feature type="region of interest" description="Disordered" evidence="2">
    <location>
        <begin position="86"/>
        <end position="123"/>
    </location>
</feature>
<keyword evidence="3" id="KW-1133">Transmembrane helix</keyword>
<dbReference type="InterPro" id="IPR018378">
    <property type="entry name" value="C-type_lectin_CS"/>
</dbReference>
<sequence length="409" mass="45876">MEIIEVNGDSDGHMNHLPNHLRQISGQNKHGEQGIDVQVGSTSPIAVRLNINAMYEDSSFQQLGRRDLPAIPIKDGESEEEGNVYNYIDTDDINNSGQPSRDQGRYEQADKEGDTSLPNNVEMDTSRLRSNPLYVPGALRQDKNRNLRKIVSNIWRFHSLRPITRVAFAVAIIMASVVVTAIYLTVDGYDLKIASTPADMKAGITGTSGSVYEFDVATTSSPAVMKTDITGNDGTPGSDSIPTVEATQWKTENPDLSATRKVSADSFSCNDGYRAIEKTCIRLGSEELSYDEAKKTCEREGATLAMPKTKELDVALRNLVRTEGQNNIHWIGLRKKKGLKLLNKMWQWMDGVFLRNYKGWNPRRPNNHYRINGYRRLCVSYYSGLTGYPMWDDTNCGFRYRFICQAPLA</sequence>
<feature type="compositionally biased region" description="Basic and acidic residues" evidence="2">
    <location>
        <begin position="102"/>
        <end position="114"/>
    </location>
</feature>
<dbReference type="OrthoDB" id="7357196at2759"/>
<dbReference type="SUPFAM" id="SSF56436">
    <property type="entry name" value="C-type lectin-like"/>
    <property type="match status" value="1"/>
</dbReference>
<dbReference type="RefSeq" id="XP_035660629.1">
    <property type="nucleotide sequence ID" value="XM_035804736.1"/>
</dbReference>
<evidence type="ECO:0000259" key="4">
    <source>
        <dbReference type="PROSITE" id="PS50041"/>
    </source>
</evidence>
<keyword evidence="3" id="KW-0472">Membrane</keyword>
<accession>A0A9J7HMI1</accession>
<evidence type="ECO:0000256" key="3">
    <source>
        <dbReference type="SAM" id="Phobius"/>
    </source>
</evidence>
<evidence type="ECO:0000256" key="1">
    <source>
        <dbReference type="ARBA" id="ARBA00023157"/>
    </source>
</evidence>
<dbReference type="CDD" id="cd00037">
    <property type="entry name" value="CLECT"/>
    <property type="match status" value="1"/>
</dbReference>
<dbReference type="InterPro" id="IPR001304">
    <property type="entry name" value="C-type_lectin-like"/>
</dbReference>
<reference evidence="5" key="1">
    <citation type="journal article" date="2020" name="Nat. Ecol. Evol.">
        <title>Deeply conserved synteny resolves early events in vertebrate evolution.</title>
        <authorList>
            <person name="Simakov O."/>
            <person name="Marletaz F."/>
            <person name="Yue J.X."/>
            <person name="O'Connell B."/>
            <person name="Jenkins J."/>
            <person name="Brandt A."/>
            <person name="Calef R."/>
            <person name="Tung C.H."/>
            <person name="Huang T.K."/>
            <person name="Schmutz J."/>
            <person name="Satoh N."/>
            <person name="Yu J.K."/>
            <person name="Putnam N.H."/>
            <person name="Green R.E."/>
            <person name="Rokhsar D.S."/>
        </authorList>
    </citation>
    <scope>NUCLEOTIDE SEQUENCE [LARGE SCALE GENOMIC DNA]</scope>
    <source>
        <strain evidence="5">S238N-H82</strain>
    </source>
</reference>
<dbReference type="PANTHER" id="PTHR22801">
    <property type="entry name" value="LITHOSTATHINE"/>
    <property type="match status" value="1"/>
</dbReference>
<dbReference type="Proteomes" id="UP000001554">
    <property type="component" value="Chromosome 18"/>
</dbReference>
<dbReference type="GeneID" id="118405301"/>
<dbReference type="PANTHER" id="PTHR22801:SF63">
    <property type="entry name" value="C-TYPE LECTIN DOMAIN-CONTAINING PROTEIN"/>
    <property type="match status" value="1"/>
</dbReference>
<evidence type="ECO:0000313" key="5">
    <source>
        <dbReference type="Proteomes" id="UP000001554"/>
    </source>
</evidence>
<feature type="transmembrane region" description="Helical" evidence="3">
    <location>
        <begin position="166"/>
        <end position="186"/>
    </location>
</feature>
<reference evidence="6" key="2">
    <citation type="submission" date="2025-08" db="UniProtKB">
        <authorList>
            <consortium name="RefSeq"/>
        </authorList>
    </citation>
    <scope>IDENTIFICATION</scope>
    <source>
        <strain evidence="6">S238N-H82</strain>
        <tissue evidence="6">Testes</tissue>
    </source>
</reference>
<name>A0A9J7HMI1_BRAFL</name>